<name>A0A834WN58_9FABA</name>
<dbReference type="EMBL" id="JAAIUW010000007">
    <property type="protein sequence ID" value="KAF7822979.1"/>
    <property type="molecule type" value="Genomic_DNA"/>
</dbReference>
<dbReference type="NCBIfam" id="TIGR01615">
    <property type="entry name" value="A_thal_3542"/>
    <property type="match status" value="1"/>
</dbReference>
<dbReference type="Proteomes" id="UP000634136">
    <property type="component" value="Unassembled WGS sequence"/>
</dbReference>
<evidence type="ECO:0000313" key="2">
    <source>
        <dbReference type="EMBL" id="KAF7822979.1"/>
    </source>
</evidence>
<feature type="compositionally biased region" description="Low complexity" evidence="1">
    <location>
        <begin position="44"/>
        <end position="53"/>
    </location>
</feature>
<dbReference type="PANTHER" id="PTHR31579:SF58">
    <property type="entry name" value="PLANT-SPECIFIC DOMAIN TIGR01615 FAMILY PROTEIN"/>
    <property type="match status" value="1"/>
</dbReference>
<protein>
    <submittedName>
        <fullName evidence="2">Putative Sugar phosphate exchanger 2</fullName>
    </submittedName>
</protein>
<dbReference type="PANTHER" id="PTHR31579">
    <property type="entry name" value="OS03G0796600 PROTEIN"/>
    <property type="match status" value="1"/>
</dbReference>
<organism evidence="2 3">
    <name type="scientific">Senna tora</name>
    <dbReference type="NCBI Taxonomy" id="362788"/>
    <lineage>
        <taxon>Eukaryota</taxon>
        <taxon>Viridiplantae</taxon>
        <taxon>Streptophyta</taxon>
        <taxon>Embryophyta</taxon>
        <taxon>Tracheophyta</taxon>
        <taxon>Spermatophyta</taxon>
        <taxon>Magnoliopsida</taxon>
        <taxon>eudicotyledons</taxon>
        <taxon>Gunneridae</taxon>
        <taxon>Pentapetalae</taxon>
        <taxon>rosids</taxon>
        <taxon>fabids</taxon>
        <taxon>Fabales</taxon>
        <taxon>Fabaceae</taxon>
        <taxon>Caesalpinioideae</taxon>
        <taxon>Cassia clade</taxon>
        <taxon>Senna</taxon>
    </lineage>
</organism>
<dbReference type="InterPro" id="IPR006502">
    <property type="entry name" value="PDDEXK-like"/>
</dbReference>
<feature type="compositionally biased region" description="Acidic residues" evidence="1">
    <location>
        <begin position="57"/>
        <end position="66"/>
    </location>
</feature>
<sequence>MDRGLPWLPVTSGGGRSSDEPHKYDDVAVSFSDTVFGFWEDVQASSSENSSDSGESRDDENIEEDENFCTEESNKHFWEQQYHLLQASLCKSSSFETKIRQATKEVLRELNRSDMQYCICQRVVAAAAAKGCRSCLQREIWEHTYLEAMDKSNSKRGEIKVIIELNFQGEFEMARANEEYNQLIRRLPQVYVGKLERLQVLIKILCSAAKQCMKENKMHLGPWRKLKYVQAKWLGTSDRSTWPLPTTTGSYSVRPPRFKASMLTFDLLDNINIPASHRTAVKVV</sequence>
<keyword evidence="3" id="KW-1185">Reference proteome</keyword>
<accession>A0A834WN58</accession>
<dbReference type="Pfam" id="PF04720">
    <property type="entry name" value="PDDEXK_6"/>
    <property type="match status" value="1"/>
</dbReference>
<comment type="caution">
    <text evidence="2">The sequence shown here is derived from an EMBL/GenBank/DDBJ whole genome shotgun (WGS) entry which is preliminary data.</text>
</comment>
<proteinExistence type="predicted"/>
<evidence type="ECO:0000313" key="3">
    <source>
        <dbReference type="Proteomes" id="UP000634136"/>
    </source>
</evidence>
<dbReference type="AlphaFoldDB" id="A0A834WN58"/>
<dbReference type="OrthoDB" id="691424at2759"/>
<evidence type="ECO:0000256" key="1">
    <source>
        <dbReference type="SAM" id="MobiDB-lite"/>
    </source>
</evidence>
<gene>
    <name evidence="2" type="ORF">G2W53_021123</name>
</gene>
<feature type="region of interest" description="Disordered" evidence="1">
    <location>
        <begin position="1"/>
        <end position="24"/>
    </location>
</feature>
<feature type="region of interest" description="Disordered" evidence="1">
    <location>
        <begin position="44"/>
        <end position="66"/>
    </location>
</feature>
<reference evidence="2" key="1">
    <citation type="submission" date="2020-09" db="EMBL/GenBank/DDBJ databases">
        <title>Genome-Enabled Discovery of Anthraquinone Biosynthesis in Senna tora.</title>
        <authorList>
            <person name="Kang S.-H."/>
            <person name="Pandey R.P."/>
            <person name="Lee C.-M."/>
            <person name="Sim J.-S."/>
            <person name="Jeong J.-T."/>
            <person name="Choi B.-S."/>
            <person name="Jung M."/>
            <person name="Ginzburg D."/>
            <person name="Zhao K."/>
            <person name="Won S.Y."/>
            <person name="Oh T.-J."/>
            <person name="Yu Y."/>
            <person name="Kim N.-H."/>
            <person name="Lee O.R."/>
            <person name="Lee T.-H."/>
            <person name="Bashyal P."/>
            <person name="Kim T.-S."/>
            <person name="Lee W.-H."/>
            <person name="Kawkins C."/>
            <person name="Kim C.-K."/>
            <person name="Kim J.S."/>
            <person name="Ahn B.O."/>
            <person name="Rhee S.Y."/>
            <person name="Sohng J.K."/>
        </authorList>
    </citation>
    <scope>NUCLEOTIDE SEQUENCE</scope>
    <source>
        <tissue evidence="2">Leaf</tissue>
    </source>
</reference>